<protein>
    <recommendedName>
        <fullName evidence="2">GH16 domain-containing protein</fullName>
    </recommendedName>
</protein>
<dbReference type="EMBL" id="UINC01107550">
    <property type="protein sequence ID" value="SVC73013.1"/>
    <property type="molecule type" value="Genomic_DNA"/>
</dbReference>
<dbReference type="GO" id="GO:0005975">
    <property type="term" value="P:carbohydrate metabolic process"/>
    <property type="evidence" value="ECO:0007669"/>
    <property type="project" value="InterPro"/>
</dbReference>
<feature type="non-terminal residue" evidence="3">
    <location>
        <position position="317"/>
    </location>
</feature>
<reference evidence="3" key="1">
    <citation type="submission" date="2018-05" db="EMBL/GenBank/DDBJ databases">
        <authorList>
            <person name="Lanie J.A."/>
            <person name="Ng W.-L."/>
            <person name="Kazmierczak K.M."/>
            <person name="Andrzejewski T.M."/>
            <person name="Davidsen T.M."/>
            <person name="Wayne K.J."/>
            <person name="Tettelin H."/>
            <person name="Glass J.I."/>
            <person name="Rusch D."/>
            <person name="Podicherti R."/>
            <person name="Tsui H.-C.T."/>
            <person name="Winkler M.E."/>
        </authorList>
    </citation>
    <scope>NUCLEOTIDE SEQUENCE</scope>
</reference>
<gene>
    <name evidence="3" type="ORF">METZ01_LOCUS325867</name>
</gene>
<name>A0A382PHY7_9ZZZZ</name>
<evidence type="ECO:0000313" key="3">
    <source>
        <dbReference type="EMBL" id="SVC73013.1"/>
    </source>
</evidence>
<dbReference type="InterPro" id="IPR050546">
    <property type="entry name" value="Glycosyl_Hydrlase_16"/>
</dbReference>
<evidence type="ECO:0000259" key="2">
    <source>
        <dbReference type="PROSITE" id="PS51762"/>
    </source>
</evidence>
<dbReference type="InterPro" id="IPR000757">
    <property type="entry name" value="Beta-glucanase-like"/>
</dbReference>
<sequence>MKESQKIACLYFGLFLVLPGWLKGADKKTPILSDAHHTDKSYRLVWQEEFSGIKLDRKKWAAADDPKVGQYGHGNGESQAYLDAEGDTFFVRDGRLTLVAHHAPKAKYPLRDKPYGKFKHNIDHQDFKSAKLTTEKLHSFTYGIFEARIKNPTDAHGQHTAIPVWPAFWLLPEAKTAPFSGYWDKAALEAKREWARSTWPYSGEIDIMELSGRATRLYHAGAVYHNSPRNWTVGHLGWYSHYRRYDGAINPKQWIADQKLDSSLQPAPGQKSYVSGYHIYGCKWTKDRIVFMLDGKEWGPGLDLTNPAKFGGKKMYR</sequence>
<dbReference type="Gene3D" id="2.60.120.200">
    <property type="match status" value="1"/>
</dbReference>
<evidence type="ECO:0000256" key="1">
    <source>
        <dbReference type="ARBA" id="ARBA00006865"/>
    </source>
</evidence>
<dbReference type="AlphaFoldDB" id="A0A382PHY7"/>
<dbReference type="SUPFAM" id="SSF49899">
    <property type="entry name" value="Concanavalin A-like lectins/glucanases"/>
    <property type="match status" value="1"/>
</dbReference>
<accession>A0A382PHY7</accession>
<comment type="similarity">
    <text evidence="1">Belongs to the glycosyl hydrolase 16 family.</text>
</comment>
<dbReference type="InterPro" id="IPR013320">
    <property type="entry name" value="ConA-like_dom_sf"/>
</dbReference>
<dbReference type="PROSITE" id="PS51762">
    <property type="entry name" value="GH16_2"/>
    <property type="match status" value="1"/>
</dbReference>
<dbReference type="PANTHER" id="PTHR10963">
    <property type="entry name" value="GLYCOSYL HYDROLASE-RELATED"/>
    <property type="match status" value="1"/>
</dbReference>
<proteinExistence type="inferred from homology"/>
<dbReference type="GO" id="GO:0004553">
    <property type="term" value="F:hydrolase activity, hydrolyzing O-glycosyl compounds"/>
    <property type="evidence" value="ECO:0007669"/>
    <property type="project" value="InterPro"/>
</dbReference>
<feature type="domain" description="GH16" evidence="2">
    <location>
        <begin position="33"/>
        <end position="317"/>
    </location>
</feature>
<organism evidence="3">
    <name type="scientific">marine metagenome</name>
    <dbReference type="NCBI Taxonomy" id="408172"/>
    <lineage>
        <taxon>unclassified sequences</taxon>
        <taxon>metagenomes</taxon>
        <taxon>ecological metagenomes</taxon>
    </lineage>
</organism>
<dbReference type="PANTHER" id="PTHR10963:SF55">
    <property type="entry name" value="GLYCOSIDE HYDROLASE FAMILY 16 PROTEIN"/>
    <property type="match status" value="1"/>
</dbReference>
<dbReference type="CDD" id="cd08023">
    <property type="entry name" value="GH16_laminarinase_like"/>
    <property type="match status" value="1"/>
</dbReference>